<dbReference type="EMBL" id="LILC01000002">
    <property type="protein sequence ID" value="KOO50890.1"/>
    <property type="molecule type" value="Genomic_DNA"/>
</dbReference>
<comment type="caution">
    <text evidence="2">The sequence shown here is derived from an EMBL/GenBank/DDBJ whole genome shotgun (WGS) entry which is preliminary data.</text>
</comment>
<dbReference type="HAMAP" id="MF_00761">
    <property type="entry name" value="UPF0303"/>
    <property type="match status" value="1"/>
</dbReference>
<proteinExistence type="inferred from homology"/>
<dbReference type="InterPro" id="IPR038084">
    <property type="entry name" value="PduO/GlcC-like_sf"/>
</dbReference>
<dbReference type="STRING" id="284581.AMD01_03940"/>
<evidence type="ECO:0000313" key="3">
    <source>
        <dbReference type="Proteomes" id="UP000037558"/>
    </source>
</evidence>
<dbReference type="Gene3D" id="3.30.450.150">
    <property type="entry name" value="Haem-degrading domain"/>
    <property type="match status" value="1"/>
</dbReference>
<dbReference type="PATRIC" id="fig|284581.3.peg.1092"/>
<sequence>MNRLQQKLDDIRKQEEELQFATFTNEMALQLGLSIIQSAREEEKAISVEIIRNGQVLFSHAMDGTSPDQTYWMTRKANVVRRHNHSSYYMRLYNELKERSYFEAYSVSPQEYAVHGGSFPLSIQGVGVIGSITVSGLSQEEDHELAVQGIKNLIKNDKK</sequence>
<dbReference type="NCBIfam" id="NF002696">
    <property type="entry name" value="PRK02487.1-5"/>
    <property type="match status" value="1"/>
</dbReference>
<dbReference type="AlphaFoldDB" id="A0A0M0LII5"/>
<name>A0A0M0LII5_9BACI</name>
<protein>
    <recommendedName>
        <fullName evidence="1">UPF0303 protein AMD01_03940</fullName>
    </recommendedName>
</protein>
<evidence type="ECO:0000313" key="2">
    <source>
        <dbReference type="EMBL" id="KOO50890.1"/>
    </source>
</evidence>
<dbReference type="Pfam" id="PF03928">
    <property type="entry name" value="HbpS-like"/>
    <property type="match status" value="1"/>
</dbReference>
<dbReference type="SUPFAM" id="SSF143744">
    <property type="entry name" value="GlcG-like"/>
    <property type="match status" value="1"/>
</dbReference>
<dbReference type="RefSeq" id="WP_053400066.1">
    <property type="nucleotide sequence ID" value="NZ_JAUKEN010000002.1"/>
</dbReference>
<dbReference type="InterPro" id="IPR010371">
    <property type="entry name" value="YBR137W-like"/>
</dbReference>
<accession>A0A0M0LII5</accession>
<dbReference type="Proteomes" id="UP000037558">
    <property type="component" value="Unassembled WGS sequence"/>
</dbReference>
<gene>
    <name evidence="2" type="ORF">AMD01_03940</name>
</gene>
<reference evidence="3" key="1">
    <citation type="submission" date="2015-08" db="EMBL/GenBank/DDBJ databases">
        <title>Fjat-14210 dsm16467.</title>
        <authorList>
            <person name="Liu B."/>
            <person name="Wang J."/>
            <person name="Zhu Y."/>
            <person name="Liu G."/>
            <person name="Chen Q."/>
            <person name="Chen Z."/>
            <person name="Lan J."/>
            <person name="Che J."/>
            <person name="Ge C."/>
            <person name="Shi H."/>
            <person name="Pan Z."/>
            <person name="Liu X."/>
        </authorList>
    </citation>
    <scope>NUCLEOTIDE SEQUENCE [LARGE SCALE GENOMIC DNA]</scope>
    <source>
        <strain evidence="3">DSM 16467</strain>
    </source>
</reference>
<dbReference type="PANTHER" id="PTHR28255:SF1">
    <property type="entry name" value="UPF0303 PROTEIN YBR137W"/>
    <property type="match status" value="1"/>
</dbReference>
<evidence type="ECO:0000256" key="1">
    <source>
        <dbReference type="HAMAP-Rule" id="MF_00761"/>
    </source>
</evidence>
<keyword evidence="3" id="KW-1185">Reference proteome</keyword>
<comment type="similarity">
    <text evidence="1">Belongs to the UPF0303 family.</text>
</comment>
<dbReference type="PANTHER" id="PTHR28255">
    <property type="match status" value="1"/>
</dbReference>
<dbReference type="PIRSF" id="PIRSF008757">
    <property type="entry name" value="UCP008757"/>
    <property type="match status" value="1"/>
</dbReference>
<organism evidence="2 3">
    <name type="scientific">Priestia koreensis</name>
    <dbReference type="NCBI Taxonomy" id="284581"/>
    <lineage>
        <taxon>Bacteria</taxon>
        <taxon>Bacillati</taxon>
        <taxon>Bacillota</taxon>
        <taxon>Bacilli</taxon>
        <taxon>Bacillales</taxon>
        <taxon>Bacillaceae</taxon>
        <taxon>Priestia</taxon>
    </lineage>
</organism>
<dbReference type="InterPro" id="IPR005624">
    <property type="entry name" value="PduO/GlcC-like"/>
</dbReference>